<evidence type="ECO:0000313" key="2">
    <source>
        <dbReference type="Proteomes" id="UP000516307"/>
    </source>
</evidence>
<reference evidence="1 2" key="1">
    <citation type="submission" date="2019-06" db="EMBL/GenBank/DDBJ databases">
        <authorList>
            <person name="Lin W."/>
            <person name="Gao M."/>
            <person name="Li D."/>
        </authorList>
    </citation>
    <scope>NUCLEOTIDE SEQUENCE [LARGE SCALE GENOMIC DNA]</scope>
</reference>
<dbReference type="InterPro" id="IPR058004">
    <property type="entry name" value="ORF43.1"/>
</dbReference>
<accession>A0A7G3KFA8</accession>
<organism evidence="1 2">
    <name type="scientific">Enterobacter phage vB_EhoM-IME523</name>
    <dbReference type="NCBI Taxonomy" id="2596709"/>
    <lineage>
        <taxon>Viruses</taxon>
        <taxon>Duplodnaviria</taxon>
        <taxon>Heunggongvirae</taxon>
        <taxon>Uroviricota</taxon>
        <taxon>Caudoviricetes</taxon>
        <taxon>Pantevenvirales</taxon>
        <taxon>Straboviridae</taxon>
        <taxon>Tevenvirinae</taxon>
        <taxon>Kanagawavirus</taxon>
        <taxon>Kanagawavirus eclm</taxon>
    </lineage>
</organism>
<dbReference type="GeneID" id="77925882"/>
<dbReference type="KEGG" id="vg:77925882"/>
<keyword evidence="2" id="KW-1185">Reference proteome</keyword>
<sequence length="72" mass="8567">MNPEIRQEIMNSLKEYYGLTKEQTFFDLPEKDQVLFQKEYERIVNPEIKVIQVIVKSITATGTKFERQTVEL</sequence>
<evidence type="ECO:0000313" key="1">
    <source>
        <dbReference type="EMBL" id="QEA10528.1"/>
    </source>
</evidence>
<dbReference type="Proteomes" id="UP000516307">
    <property type="component" value="Segment"/>
</dbReference>
<dbReference type="RefSeq" id="YP_010650300.1">
    <property type="nucleotide sequence ID" value="NC_070777.1"/>
</dbReference>
<protein>
    <submittedName>
        <fullName evidence="1">Uncharacterized protein</fullName>
    </submittedName>
</protein>
<name>A0A7G3KFA8_9CAUD</name>
<dbReference type="EMBL" id="MN087708">
    <property type="protein sequence ID" value="QEA10528.1"/>
    <property type="molecule type" value="Genomic_DNA"/>
</dbReference>
<proteinExistence type="predicted"/>
<dbReference type="Pfam" id="PF25760">
    <property type="entry name" value="Phage_RB18_ORF43"/>
    <property type="match status" value="1"/>
</dbReference>